<name>A0A976XKC0_THEOR</name>
<gene>
    <name evidence="2" type="ORF">MACJ_003733</name>
</gene>
<evidence type="ECO:0000313" key="2">
    <source>
        <dbReference type="EMBL" id="UVC54201.1"/>
    </source>
</evidence>
<feature type="chain" id="PRO_5037838285" description="Signal peptide-containing protein" evidence="1">
    <location>
        <begin position="23"/>
        <end position="378"/>
    </location>
</feature>
<keyword evidence="1" id="KW-0732">Signal</keyword>
<protein>
    <recommendedName>
        <fullName evidence="4">Signal peptide-containing protein</fullName>
    </recommendedName>
</protein>
<accession>A0A976XKC0</accession>
<proteinExistence type="predicted"/>
<dbReference type="Proteomes" id="UP000244803">
    <property type="component" value="Chromosome 3"/>
</dbReference>
<dbReference type="AlphaFoldDB" id="A0A976XKC0"/>
<feature type="signal peptide" evidence="1">
    <location>
        <begin position="1"/>
        <end position="22"/>
    </location>
</feature>
<evidence type="ECO:0008006" key="4">
    <source>
        <dbReference type="Google" id="ProtNLM"/>
    </source>
</evidence>
<evidence type="ECO:0000313" key="3">
    <source>
        <dbReference type="Proteomes" id="UP000244803"/>
    </source>
</evidence>
<evidence type="ECO:0000256" key="1">
    <source>
        <dbReference type="SAM" id="SignalP"/>
    </source>
</evidence>
<sequence>MRNIYTFVTYLLFSFFIQKTICLDLNIGKITDYSSGSTDVTVKKITEIQNLYTHEFSGPLSLKDIYNGDKKIYFDPLLVKDQLLLSASVIWLFRKPSVIQLNLEKSSVLLLNEEDSSLDVQAIFSEKLVTNLSPRTHSTTELTVDVDLSKFEDYDNNNSKVYVTKLEFSEDRFRRYTLRNYNLESTKLGRILYNGNELKTKTENNSESPIESNLVIPYKDNIYSILVYAYNNFPLLIEVLYTFNKRQFYGYTDEKKWHHVIFPAFHDPSFRDFLYNKLNYYACKNGFKYTIDIKQKTDSTDHSYKINNYCIGSEGVETVPNNLKLAFYDDKNEQLLVDNSDVLHYYINRNEVWNEHKKETKVQFNERFNESIRAALEK</sequence>
<organism evidence="2 3">
    <name type="scientific">Theileria orientalis</name>
    <dbReference type="NCBI Taxonomy" id="68886"/>
    <lineage>
        <taxon>Eukaryota</taxon>
        <taxon>Sar</taxon>
        <taxon>Alveolata</taxon>
        <taxon>Apicomplexa</taxon>
        <taxon>Aconoidasida</taxon>
        <taxon>Piroplasmida</taxon>
        <taxon>Theileriidae</taxon>
        <taxon>Theileria</taxon>
    </lineage>
</organism>
<dbReference type="EMBL" id="CP056066">
    <property type="protein sequence ID" value="UVC54201.1"/>
    <property type="molecule type" value="Genomic_DNA"/>
</dbReference>
<reference evidence="2" key="1">
    <citation type="submission" date="2022-07" db="EMBL/GenBank/DDBJ databases">
        <title>Evaluation of T. orientalis genome assembly methods using nanopore sequencing and analysis of variation between genomes.</title>
        <authorList>
            <person name="Yam J."/>
            <person name="Micallef M.L."/>
            <person name="Liu M."/>
            <person name="Djordjevic S.P."/>
            <person name="Bogema D.R."/>
            <person name="Jenkins C."/>
        </authorList>
    </citation>
    <scope>NUCLEOTIDE SEQUENCE</scope>
    <source>
        <strain evidence="2">Fish Creek</strain>
    </source>
</reference>